<keyword evidence="4" id="KW-1185">Reference proteome</keyword>
<dbReference type="PANTHER" id="PTHR21310">
    <property type="entry name" value="AMINOGLYCOSIDE PHOSPHOTRANSFERASE-RELATED-RELATED"/>
    <property type="match status" value="1"/>
</dbReference>
<evidence type="ECO:0000256" key="1">
    <source>
        <dbReference type="SAM" id="MobiDB-lite"/>
    </source>
</evidence>
<feature type="domain" description="Aminoglycoside phosphotransferase" evidence="2">
    <location>
        <begin position="38"/>
        <end position="248"/>
    </location>
</feature>
<gene>
    <name evidence="3" type="ORF">TRV_00250</name>
</gene>
<feature type="compositionally biased region" description="Polar residues" evidence="1">
    <location>
        <begin position="313"/>
        <end position="322"/>
    </location>
</feature>
<feature type="region of interest" description="Disordered" evidence="1">
    <location>
        <begin position="287"/>
        <end position="322"/>
    </location>
</feature>
<dbReference type="InterPro" id="IPR011009">
    <property type="entry name" value="Kinase-like_dom_sf"/>
</dbReference>
<dbReference type="Gene3D" id="3.90.1200.10">
    <property type="match status" value="1"/>
</dbReference>
<dbReference type="InterPro" id="IPR002575">
    <property type="entry name" value="Aminoglycoside_PTrfase"/>
</dbReference>
<name>D4CZK8_TRIVH</name>
<feature type="compositionally biased region" description="Basic and acidic residues" evidence="1">
    <location>
        <begin position="303"/>
        <end position="312"/>
    </location>
</feature>
<accession>D4CZK8</accession>
<sequence>MANVRWVKLRSEEPPVWLRLQIRLAAFFDNYRGETRSRRVKRLPFKRIIKFYSRPIELEALQYIQKHTTIPIPRVRKVYDYGGERQHMVMDAIDGQTLDSAWPGMTDEQRENVVQEFTAYVQQLRSLVPPKEGAVGSSLLGPGYDHRLGDRLFGPFDDISHFHYYVRRGMPLESWDESVKQVHGRSRSYTIKYAHGDMCPNNVLVKDGRIVAIVDWEFAGWYPEYWEYTKIHYGYRPYREEFFNALEKTMTTYPEELKAETAIWRVFSTFHYDDPIPDYVPKWEGSLEEESVGKSPEGGLSAESREKADLHSGSRQSGPAEE</sequence>
<dbReference type="PANTHER" id="PTHR21310:SF15">
    <property type="entry name" value="AMINOGLYCOSIDE PHOSPHOTRANSFERASE DOMAIN-CONTAINING PROTEIN"/>
    <property type="match status" value="1"/>
</dbReference>
<evidence type="ECO:0000313" key="3">
    <source>
        <dbReference type="EMBL" id="EFE44999.1"/>
    </source>
</evidence>
<dbReference type="InterPro" id="IPR051678">
    <property type="entry name" value="AGP_Transferase"/>
</dbReference>
<reference evidence="4" key="1">
    <citation type="journal article" date="2011" name="Genome Biol.">
        <title>Comparative and functional genomics provide insights into the pathogenicity of dermatophytic fungi.</title>
        <authorList>
            <person name="Burmester A."/>
            <person name="Shelest E."/>
            <person name="Gloeckner G."/>
            <person name="Heddergott C."/>
            <person name="Schindler S."/>
            <person name="Staib P."/>
            <person name="Heidel A."/>
            <person name="Felder M."/>
            <person name="Petzold A."/>
            <person name="Szafranski K."/>
            <person name="Feuermann M."/>
            <person name="Pedruzzi I."/>
            <person name="Priebe S."/>
            <person name="Groth M."/>
            <person name="Winkler R."/>
            <person name="Li W."/>
            <person name="Kniemeyer O."/>
            <person name="Schroeckh V."/>
            <person name="Hertweck C."/>
            <person name="Hube B."/>
            <person name="White T.C."/>
            <person name="Platzer M."/>
            <person name="Guthke R."/>
            <person name="Heitman J."/>
            <person name="Woestemeyer J."/>
            <person name="Zipfel P.F."/>
            <person name="Monod M."/>
            <person name="Brakhage A.A."/>
        </authorList>
    </citation>
    <scope>NUCLEOTIDE SEQUENCE [LARGE SCALE GENOMIC DNA]</scope>
    <source>
        <strain evidence="4">HKI 0517</strain>
    </source>
</reference>
<protein>
    <recommendedName>
        <fullName evidence="2">Aminoglycoside phosphotransferase domain-containing protein</fullName>
    </recommendedName>
</protein>
<dbReference type="EMBL" id="ACYE01000015">
    <property type="protein sequence ID" value="EFE44999.1"/>
    <property type="molecule type" value="Genomic_DNA"/>
</dbReference>
<dbReference type="Pfam" id="PF01636">
    <property type="entry name" value="APH"/>
    <property type="match status" value="1"/>
</dbReference>
<dbReference type="KEGG" id="tve:TRV_00250"/>
<dbReference type="SUPFAM" id="SSF56112">
    <property type="entry name" value="Protein kinase-like (PK-like)"/>
    <property type="match status" value="1"/>
</dbReference>
<dbReference type="HOGENOM" id="CLU_021768_3_2_1"/>
<evidence type="ECO:0000313" key="4">
    <source>
        <dbReference type="Proteomes" id="UP000008383"/>
    </source>
</evidence>
<dbReference type="AlphaFoldDB" id="D4CZK8"/>
<dbReference type="OrthoDB" id="2906425at2759"/>
<dbReference type="GeneID" id="9581848"/>
<dbReference type="CDD" id="cd05120">
    <property type="entry name" value="APH_ChoK_like"/>
    <property type="match status" value="1"/>
</dbReference>
<proteinExistence type="predicted"/>
<comment type="caution">
    <text evidence="3">The sequence shown here is derived from an EMBL/GenBank/DDBJ whole genome shotgun (WGS) entry which is preliminary data.</text>
</comment>
<dbReference type="Proteomes" id="UP000008383">
    <property type="component" value="Unassembled WGS sequence"/>
</dbReference>
<organism evidence="3 4">
    <name type="scientific">Trichophyton verrucosum (strain HKI 0517)</name>
    <dbReference type="NCBI Taxonomy" id="663202"/>
    <lineage>
        <taxon>Eukaryota</taxon>
        <taxon>Fungi</taxon>
        <taxon>Dikarya</taxon>
        <taxon>Ascomycota</taxon>
        <taxon>Pezizomycotina</taxon>
        <taxon>Eurotiomycetes</taxon>
        <taxon>Eurotiomycetidae</taxon>
        <taxon>Onygenales</taxon>
        <taxon>Arthrodermataceae</taxon>
        <taxon>Trichophyton</taxon>
    </lineage>
</organism>
<evidence type="ECO:0000259" key="2">
    <source>
        <dbReference type="Pfam" id="PF01636"/>
    </source>
</evidence>
<dbReference type="RefSeq" id="XP_003025610.1">
    <property type="nucleotide sequence ID" value="XM_003025564.1"/>
</dbReference>